<evidence type="ECO:0000259" key="1">
    <source>
        <dbReference type="Pfam" id="PF20274"/>
    </source>
</evidence>
<keyword evidence="3" id="KW-1185">Reference proteome</keyword>
<gene>
    <name evidence="2" type="ORF">ESY86_09225</name>
</gene>
<dbReference type="Pfam" id="PF05728">
    <property type="entry name" value="UPF0227"/>
    <property type="match status" value="1"/>
</dbReference>
<dbReference type="OrthoDB" id="709829at2"/>
<dbReference type="Proteomes" id="UP000321578">
    <property type="component" value="Unassembled WGS sequence"/>
</dbReference>
<dbReference type="InterPro" id="IPR029058">
    <property type="entry name" value="AB_hydrolase_fold"/>
</dbReference>
<name>A0A5C6ZJB6_9FLAO</name>
<proteinExistence type="predicted"/>
<dbReference type="InterPro" id="IPR046909">
    <property type="entry name" value="cREC_REC"/>
</dbReference>
<dbReference type="RefSeq" id="WP_147086303.1">
    <property type="nucleotide sequence ID" value="NZ_VORM01000008.1"/>
</dbReference>
<protein>
    <recommendedName>
        <fullName evidence="1">Cyclic-phosphate processing Receiver domain-containing protein</fullName>
    </recommendedName>
</protein>
<dbReference type="SUPFAM" id="SSF53474">
    <property type="entry name" value="alpha/beta-Hydrolases"/>
    <property type="match status" value="1"/>
</dbReference>
<feature type="domain" description="Cyclic-phosphate processing Receiver" evidence="1">
    <location>
        <begin position="171"/>
        <end position="269"/>
    </location>
</feature>
<reference evidence="2 3" key="1">
    <citation type="submission" date="2019-08" db="EMBL/GenBank/DDBJ databases">
        <title>Genomes of Subsaximicrobium wynnwilliamsii strains.</title>
        <authorList>
            <person name="Bowman J.P."/>
        </authorList>
    </citation>
    <scope>NUCLEOTIDE SEQUENCE [LARGE SCALE GENOMIC DNA]</scope>
    <source>
        <strain evidence="2 3">2-80-2</strain>
    </source>
</reference>
<sequence>MNILYLHGLNSSLSPEKRKALERYGNVEAPTIDYENNPDSISSLFDQFEDANIDLVIGSSMGGFAGYYLSKLFQLPALLFNPALANRSVFQNIPNAPETNANSIHLVLGSKDSVVITEDTLDFLANLLMQPQNYSIQIRPELEHRIPVEIFEEEVSSLFERLPPGHLKPKRLFLDDIRTVNMVYDTTFEPEFDIVRTYDAFVDYIKKNGLPDFISFDNDLGLGTDGKVAPDGLAAAKWLVYESGLDLRNLHYKVHSANPVAAQQIRGLLGNYIRFLNQRNTS</sequence>
<organism evidence="2 3">
    <name type="scientific">Subsaximicrobium wynnwilliamsii</name>
    <dbReference type="NCBI Taxonomy" id="291179"/>
    <lineage>
        <taxon>Bacteria</taxon>
        <taxon>Pseudomonadati</taxon>
        <taxon>Bacteroidota</taxon>
        <taxon>Flavobacteriia</taxon>
        <taxon>Flavobacteriales</taxon>
        <taxon>Flavobacteriaceae</taxon>
        <taxon>Subsaximicrobium</taxon>
    </lineage>
</organism>
<dbReference type="Gene3D" id="3.40.50.1820">
    <property type="entry name" value="alpha/beta hydrolase"/>
    <property type="match status" value="1"/>
</dbReference>
<comment type="caution">
    <text evidence="2">The sequence shown here is derived from an EMBL/GenBank/DDBJ whole genome shotgun (WGS) entry which is preliminary data.</text>
</comment>
<evidence type="ECO:0000313" key="3">
    <source>
        <dbReference type="Proteomes" id="UP000321578"/>
    </source>
</evidence>
<dbReference type="Pfam" id="PF20274">
    <property type="entry name" value="cREC_REC"/>
    <property type="match status" value="1"/>
</dbReference>
<dbReference type="EMBL" id="VORO01000008">
    <property type="protein sequence ID" value="TXD89220.1"/>
    <property type="molecule type" value="Genomic_DNA"/>
</dbReference>
<dbReference type="InterPro" id="IPR008886">
    <property type="entry name" value="UPF0227/Esterase_YqiA"/>
</dbReference>
<evidence type="ECO:0000313" key="2">
    <source>
        <dbReference type="EMBL" id="TXD89220.1"/>
    </source>
</evidence>
<dbReference type="AlphaFoldDB" id="A0A5C6ZJB6"/>
<accession>A0A5C6ZJB6</accession>